<evidence type="ECO:0000313" key="7">
    <source>
        <dbReference type="EMBL" id="ABG57750.1"/>
    </source>
</evidence>
<keyword evidence="4" id="KW-0479">Metal-binding</keyword>
<dbReference type="PROSITE" id="PS00723">
    <property type="entry name" value="POLYPRENYL_SYNTHASE_1"/>
    <property type="match status" value="1"/>
</dbReference>
<comment type="cofactor">
    <cofactor evidence="1">
        <name>Mg(2+)</name>
        <dbReference type="ChEBI" id="CHEBI:18420"/>
    </cofactor>
</comment>
<evidence type="ECO:0000313" key="8">
    <source>
        <dbReference type="Proteomes" id="UP000001822"/>
    </source>
</evidence>
<gene>
    <name evidence="7" type="primary">ispA</name>
    <name evidence="7" type="ordered locus">CHU_0461</name>
</gene>
<proteinExistence type="inferred from homology"/>
<dbReference type="EC" id="2.5.1.10" evidence="7"/>
<dbReference type="InterPro" id="IPR033749">
    <property type="entry name" value="Polyprenyl_synt_CS"/>
</dbReference>
<dbReference type="SUPFAM" id="SSF48576">
    <property type="entry name" value="Terpenoid synthases"/>
    <property type="match status" value="1"/>
</dbReference>
<dbReference type="Gene3D" id="1.10.600.10">
    <property type="entry name" value="Farnesyl Diphosphate Synthase"/>
    <property type="match status" value="1"/>
</dbReference>
<sequence length="325" mass="36337">MLLTTERLTKDISKAISKAEFGKEPTELYEPIRYIMDLGGKRMRPLLTILSNYIFTEDTNNVMNAAIAVEVFHNFTLMHDDIMDNAPLRRGKATVHAKWNTNIAILSGDVMLVEAYKQLMTIDEKYLKQVLDRFNETAAGVCEGQQFDMNFESLPTISVDDYINMIRLKTAVLLGFSMELGGILGDADEKSCTYLNTVGISAGIGFQLKDDLLDVYGDAATFGKQVGGDILANKKTFLLIRALEKAAGKTKKDLEKLLTDKTISDKAKIEGVTNIYDQLGIKEETEALIQQHFNTAIESLGKVKGSIFRKHYIKDYLLALIGREQ</sequence>
<dbReference type="GO" id="GO:0004337">
    <property type="term" value="F:(2E,6E)-farnesyl diphosphate synthase activity"/>
    <property type="evidence" value="ECO:0007669"/>
    <property type="project" value="UniProtKB-EC"/>
</dbReference>
<reference evidence="7 8" key="1">
    <citation type="journal article" date="2007" name="Appl. Environ. Microbiol.">
        <title>Genome sequence of the cellulolytic gliding bacterium Cytophaga hutchinsonii.</title>
        <authorList>
            <person name="Xie G."/>
            <person name="Bruce D.C."/>
            <person name="Challacombe J.F."/>
            <person name="Chertkov O."/>
            <person name="Detter J.C."/>
            <person name="Gilna P."/>
            <person name="Han C.S."/>
            <person name="Lucas S."/>
            <person name="Misra M."/>
            <person name="Myers G.L."/>
            <person name="Richardson P."/>
            <person name="Tapia R."/>
            <person name="Thayer N."/>
            <person name="Thompson L.S."/>
            <person name="Brettin T.S."/>
            <person name="Henrissat B."/>
            <person name="Wilson D.B."/>
            <person name="McBride M.J."/>
        </authorList>
    </citation>
    <scope>NUCLEOTIDE SEQUENCE [LARGE SCALE GENOMIC DNA]</scope>
    <source>
        <strain evidence="8">ATCC 33406 / DSM 1761 / CIP 103989 / NBRC 15051 / NCIMB 9469 / D465</strain>
    </source>
</reference>
<dbReference type="InterPro" id="IPR008949">
    <property type="entry name" value="Isoprenoid_synthase_dom_sf"/>
</dbReference>
<dbReference type="GO" id="GO:0046872">
    <property type="term" value="F:metal ion binding"/>
    <property type="evidence" value="ECO:0007669"/>
    <property type="project" value="UniProtKB-KW"/>
</dbReference>
<dbReference type="RefSeq" id="WP_011583866.1">
    <property type="nucleotide sequence ID" value="NC_008255.1"/>
</dbReference>
<dbReference type="SFLD" id="SFLDS00005">
    <property type="entry name" value="Isoprenoid_Synthase_Type_I"/>
    <property type="match status" value="1"/>
</dbReference>
<dbReference type="PANTHER" id="PTHR12001:SF85">
    <property type="entry name" value="SHORT CHAIN ISOPRENYL DIPHOSPHATE SYNTHASE"/>
    <property type="match status" value="1"/>
</dbReference>
<dbReference type="Pfam" id="PF00348">
    <property type="entry name" value="polyprenyl_synt"/>
    <property type="match status" value="1"/>
</dbReference>
<dbReference type="CDD" id="cd00685">
    <property type="entry name" value="Trans_IPPS_HT"/>
    <property type="match status" value="1"/>
</dbReference>
<dbReference type="InterPro" id="IPR000092">
    <property type="entry name" value="Polyprenyl_synt"/>
</dbReference>
<dbReference type="GO" id="GO:0008299">
    <property type="term" value="P:isoprenoid biosynthetic process"/>
    <property type="evidence" value="ECO:0007669"/>
    <property type="project" value="InterPro"/>
</dbReference>
<name>A0A6N4SN87_CYTH3</name>
<keyword evidence="8" id="KW-1185">Reference proteome</keyword>
<dbReference type="SFLD" id="SFLDG01017">
    <property type="entry name" value="Polyprenyl_Transferase_Like"/>
    <property type="match status" value="1"/>
</dbReference>
<evidence type="ECO:0000256" key="1">
    <source>
        <dbReference type="ARBA" id="ARBA00001946"/>
    </source>
</evidence>
<dbReference type="PANTHER" id="PTHR12001">
    <property type="entry name" value="GERANYLGERANYL PYROPHOSPHATE SYNTHASE"/>
    <property type="match status" value="1"/>
</dbReference>
<protein>
    <submittedName>
        <fullName evidence="7">Geranyltranstransferase (Farnesyl-diphosphate synthase)</fullName>
        <ecNumber evidence="7">2.5.1.10</ecNumber>
    </submittedName>
</protein>
<accession>A0A6N4SN87</accession>
<evidence type="ECO:0000256" key="5">
    <source>
        <dbReference type="ARBA" id="ARBA00022842"/>
    </source>
</evidence>
<dbReference type="EMBL" id="CP000383">
    <property type="protein sequence ID" value="ABG57750.1"/>
    <property type="molecule type" value="Genomic_DNA"/>
</dbReference>
<evidence type="ECO:0000256" key="2">
    <source>
        <dbReference type="ARBA" id="ARBA00006706"/>
    </source>
</evidence>
<keyword evidence="5" id="KW-0460">Magnesium</keyword>
<evidence type="ECO:0000256" key="4">
    <source>
        <dbReference type="ARBA" id="ARBA00022723"/>
    </source>
</evidence>
<evidence type="ECO:0000256" key="3">
    <source>
        <dbReference type="ARBA" id="ARBA00022679"/>
    </source>
</evidence>
<evidence type="ECO:0000256" key="6">
    <source>
        <dbReference type="RuleBase" id="RU004466"/>
    </source>
</evidence>
<dbReference type="AlphaFoldDB" id="A0A6N4SN87"/>
<dbReference type="KEGG" id="chu:CHU_0461"/>
<organism evidence="7 8">
    <name type="scientific">Cytophaga hutchinsonii (strain ATCC 33406 / DSM 1761 / CIP 103989 / NBRC 15051 / NCIMB 9469 / D465)</name>
    <dbReference type="NCBI Taxonomy" id="269798"/>
    <lineage>
        <taxon>Bacteria</taxon>
        <taxon>Pseudomonadati</taxon>
        <taxon>Bacteroidota</taxon>
        <taxon>Cytophagia</taxon>
        <taxon>Cytophagales</taxon>
        <taxon>Cytophagaceae</taxon>
        <taxon>Cytophaga</taxon>
    </lineage>
</organism>
<dbReference type="Proteomes" id="UP000001822">
    <property type="component" value="Chromosome"/>
</dbReference>
<dbReference type="OrthoDB" id="9805316at2"/>
<keyword evidence="3 6" id="KW-0808">Transferase</keyword>
<comment type="similarity">
    <text evidence="2 6">Belongs to the FPP/GGPP synthase family.</text>
</comment>